<evidence type="ECO:0000313" key="1">
    <source>
        <dbReference type="EMBL" id="SEN44296.1"/>
    </source>
</evidence>
<name>A0A1H8GJW0_9PROT</name>
<sequence length="83" mass="9200">MNDVNDLREILFDTLKDLRNEERPMDIDRAKAVSDVAQTIINTAKIEIDHAKITGSSSSSFITEEKPTGKLPTGSGYVHKLRG</sequence>
<organism evidence="1 2">
    <name type="scientific">Nitrosomonas marina</name>
    <dbReference type="NCBI Taxonomy" id="917"/>
    <lineage>
        <taxon>Bacteria</taxon>
        <taxon>Pseudomonadati</taxon>
        <taxon>Pseudomonadota</taxon>
        <taxon>Betaproteobacteria</taxon>
        <taxon>Nitrosomonadales</taxon>
        <taxon>Nitrosomonadaceae</taxon>
        <taxon>Nitrosomonas</taxon>
    </lineage>
</organism>
<dbReference type="RefSeq" id="WP_090633414.1">
    <property type="nucleotide sequence ID" value="NZ_FOCP01000018.1"/>
</dbReference>
<proteinExistence type="predicted"/>
<dbReference type="AlphaFoldDB" id="A0A1H8GJW0"/>
<gene>
    <name evidence="1" type="ORF">SAMN05216325_11867</name>
</gene>
<dbReference type="Proteomes" id="UP000199459">
    <property type="component" value="Unassembled WGS sequence"/>
</dbReference>
<reference evidence="1 2" key="1">
    <citation type="submission" date="2016-10" db="EMBL/GenBank/DDBJ databases">
        <authorList>
            <person name="de Groot N.N."/>
        </authorList>
    </citation>
    <scope>NUCLEOTIDE SEQUENCE [LARGE SCALE GENOMIC DNA]</scope>
    <source>
        <strain evidence="1 2">Nm22</strain>
    </source>
</reference>
<accession>A0A1H8GJW0</accession>
<dbReference type="OrthoDB" id="8565540at2"/>
<evidence type="ECO:0000313" key="2">
    <source>
        <dbReference type="Proteomes" id="UP000199459"/>
    </source>
</evidence>
<protein>
    <submittedName>
        <fullName evidence="1">Uncharacterized protein</fullName>
    </submittedName>
</protein>
<dbReference type="EMBL" id="FOCP01000018">
    <property type="protein sequence ID" value="SEN44296.1"/>
    <property type="molecule type" value="Genomic_DNA"/>
</dbReference>